<dbReference type="Pfam" id="PF01494">
    <property type="entry name" value="FAD_binding_3"/>
    <property type="match status" value="1"/>
</dbReference>
<dbReference type="InterPro" id="IPR010971">
    <property type="entry name" value="UbiH/COQ6"/>
</dbReference>
<sequence>MKNELKADVAIIGGGLVGLTLGRALALRGIAACVIDRQPLEIMTDAAYDGRGSAIALGSQQLLDSLGLWADMAAQAGPILDIRVSDGDSRLFLHYDHREIGSDPMGWIVENTVTRRVLAKAAGETGGLTVIAPAAVERLERGAGRVVAHLSDGRTIRAALAVAADGKQSPTREAAGIRATRWDYPQTGIVCSVSLERPHRGIAHERFLPAGPFALLPMTGIPGHPHRASIVWTERQALAPAMLALDDADFSIEMNRRFGDYYGRLTLLGRRWSYPLSLLLASRTTDHRLALIGDAAHAIHPIAGQGLNLGLRDIAVLADILGEAQGLGLDLGDKSLLDEYARRRRVDTLGLIAATDGLNRLFSNDLAPVRLARRLGLATVNRLPPLKHLFMRHAMGTMGGSLGMLLGQGPR</sequence>
<keyword evidence="4" id="KW-0285">Flavoprotein</keyword>
<protein>
    <submittedName>
        <fullName evidence="9">2-octaprenyl-6-methoxyphenyl hydroxylase</fullName>
    </submittedName>
</protein>
<dbReference type="STRING" id="580166.AUP43_00610"/>
<evidence type="ECO:0000256" key="6">
    <source>
        <dbReference type="ARBA" id="ARBA00023002"/>
    </source>
</evidence>
<evidence type="ECO:0000313" key="9">
    <source>
        <dbReference type="EMBL" id="KZD12874.1"/>
    </source>
</evidence>
<evidence type="ECO:0000256" key="5">
    <source>
        <dbReference type="ARBA" id="ARBA00022827"/>
    </source>
</evidence>
<dbReference type="GO" id="GO:0006744">
    <property type="term" value="P:ubiquinone biosynthetic process"/>
    <property type="evidence" value="ECO:0007669"/>
    <property type="project" value="UniProtKB-UniPathway"/>
</dbReference>
<keyword evidence="7" id="KW-0503">Monooxygenase</keyword>
<dbReference type="Proteomes" id="UP000076400">
    <property type="component" value="Unassembled WGS sequence"/>
</dbReference>
<feature type="domain" description="FAD-binding" evidence="8">
    <location>
        <begin position="7"/>
        <end position="345"/>
    </location>
</feature>
<evidence type="ECO:0000313" key="10">
    <source>
        <dbReference type="Proteomes" id="UP000076400"/>
    </source>
</evidence>
<dbReference type="PROSITE" id="PS01304">
    <property type="entry name" value="UBIH"/>
    <property type="match status" value="1"/>
</dbReference>
<name>A0A154WH55_9PROT</name>
<dbReference type="PANTHER" id="PTHR43876">
    <property type="entry name" value="UBIQUINONE BIOSYNTHESIS MONOOXYGENASE COQ6, MITOCHONDRIAL"/>
    <property type="match status" value="1"/>
</dbReference>
<keyword evidence="5" id="KW-0274">FAD</keyword>
<dbReference type="AlphaFoldDB" id="A0A154WH55"/>
<dbReference type="InterPro" id="IPR018168">
    <property type="entry name" value="Ubi_Hdrlase_CS"/>
</dbReference>
<dbReference type="InterPro" id="IPR036188">
    <property type="entry name" value="FAD/NAD-bd_sf"/>
</dbReference>
<dbReference type="GO" id="GO:0004497">
    <property type="term" value="F:monooxygenase activity"/>
    <property type="evidence" value="ECO:0007669"/>
    <property type="project" value="UniProtKB-KW"/>
</dbReference>
<dbReference type="Gene3D" id="3.50.50.60">
    <property type="entry name" value="FAD/NAD(P)-binding domain"/>
    <property type="match status" value="2"/>
</dbReference>
<dbReference type="GO" id="GO:0071949">
    <property type="term" value="F:FAD binding"/>
    <property type="evidence" value="ECO:0007669"/>
    <property type="project" value="InterPro"/>
</dbReference>
<evidence type="ECO:0000256" key="2">
    <source>
        <dbReference type="ARBA" id="ARBA00004749"/>
    </source>
</evidence>
<dbReference type="UniPathway" id="UPA00232"/>
<comment type="similarity">
    <text evidence="3">Belongs to the UbiH/COQ6 family.</text>
</comment>
<proteinExistence type="inferred from homology"/>
<dbReference type="SUPFAM" id="SSF51905">
    <property type="entry name" value="FAD/NAD(P)-binding domain"/>
    <property type="match status" value="1"/>
</dbReference>
<comment type="caution">
    <text evidence="9">The sequence shown here is derived from an EMBL/GenBank/DDBJ whole genome shotgun (WGS) entry which is preliminary data.</text>
</comment>
<dbReference type="InterPro" id="IPR002938">
    <property type="entry name" value="FAD-bd"/>
</dbReference>
<dbReference type="EMBL" id="LPXN01000001">
    <property type="protein sequence ID" value="KZD12874.1"/>
    <property type="molecule type" value="Genomic_DNA"/>
</dbReference>
<dbReference type="FunFam" id="3.50.50.60:FF:000021">
    <property type="entry name" value="Ubiquinone biosynthesis monooxygenase COQ6"/>
    <property type="match status" value="1"/>
</dbReference>
<evidence type="ECO:0000256" key="1">
    <source>
        <dbReference type="ARBA" id="ARBA00001974"/>
    </source>
</evidence>
<dbReference type="GO" id="GO:0110142">
    <property type="term" value="C:ubiquinone biosynthesis complex"/>
    <property type="evidence" value="ECO:0007669"/>
    <property type="project" value="UniProtKB-ARBA"/>
</dbReference>
<dbReference type="PANTHER" id="PTHR43876:SF7">
    <property type="entry name" value="UBIQUINONE BIOSYNTHESIS MONOOXYGENASE COQ6, MITOCHONDRIAL"/>
    <property type="match status" value="1"/>
</dbReference>
<reference evidence="9 10" key="1">
    <citation type="submission" date="2015-12" db="EMBL/GenBank/DDBJ databases">
        <title>Genome sequence of Oceanibaculum pacificum MCCC 1A02656.</title>
        <authorList>
            <person name="Lu L."/>
            <person name="Lai Q."/>
            <person name="Shao Z."/>
            <person name="Qian P."/>
        </authorList>
    </citation>
    <scope>NUCLEOTIDE SEQUENCE [LARGE SCALE GENOMIC DNA]</scope>
    <source>
        <strain evidence="9 10">MCCC 1A02656</strain>
    </source>
</reference>
<keyword evidence="10" id="KW-1185">Reference proteome</keyword>
<keyword evidence="6" id="KW-0560">Oxidoreductase</keyword>
<dbReference type="PRINTS" id="PR00420">
    <property type="entry name" value="RNGMNOXGNASE"/>
</dbReference>
<dbReference type="NCBIfam" id="TIGR01988">
    <property type="entry name" value="Ubi-OHases"/>
    <property type="match status" value="1"/>
</dbReference>
<evidence type="ECO:0000259" key="8">
    <source>
        <dbReference type="Pfam" id="PF01494"/>
    </source>
</evidence>
<evidence type="ECO:0000256" key="4">
    <source>
        <dbReference type="ARBA" id="ARBA00022630"/>
    </source>
</evidence>
<dbReference type="GO" id="GO:0016705">
    <property type="term" value="F:oxidoreductase activity, acting on paired donors, with incorporation or reduction of molecular oxygen"/>
    <property type="evidence" value="ECO:0007669"/>
    <property type="project" value="InterPro"/>
</dbReference>
<gene>
    <name evidence="9" type="ORF">AUP43_00610</name>
</gene>
<dbReference type="OrthoDB" id="9796623at2"/>
<accession>A0A154WH55</accession>
<evidence type="ECO:0000256" key="3">
    <source>
        <dbReference type="ARBA" id="ARBA00005349"/>
    </source>
</evidence>
<comment type="cofactor">
    <cofactor evidence="1">
        <name>FAD</name>
        <dbReference type="ChEBI" id="CHEBI:57692"/>
    </cofactor>
</comment>
<dbReference type="InterPro" id="IPR051205">
    <property type="entry name" value="UbiH/COQ6_monooxygenase"/>
</dbReference>
<evidence type="ECO:0000256" key="7">
    <source>
        <dbReference type="ARBA" id="ARBA00023033"/>
    </source>
</evidence>
<organism evidence="9 10">
    <name type="scientific">Oceanibaculum pacificum</name>
    <dbReference type="NCBI Taxonomy" id="580166"/>
    <lineage>
        <taxon>Bacteria</taxon>
        <taxon>Pseudomonadati</taxon>
        <taxon>Pseudomonadota</taxon>
        <taxon>Alphaproteobacteria</taxon>
        <taxon>Rhodospirillales</taxon>
        <taxon>Oceanibaculaceae</taxon>
        <taxon>Oceanibaculum</taxon>
    </lineage>
</organism>
<dbReference type="RefSeq" id="WP_067551149.1">
    <property type="nucleotide sequence ID" value="NZ_LPXN01000001.1"/>
</dbReference>
<comment type="pathway">
    <text evidence="2">Cofactor biosynthesis; ubiquinone biosynthesis.</text>
</comment>